<evidence type="ECO:0000313" key="4">
    <source>
        <dbReference type="EMBL" id="GGC23723.1"/>
    </source>
</evidence>
<dbReference type="Gene3D" id="2.60.120.1440">
    <property type="match status" value="1"/>
</dbReference>
<dbReference type="RefSeq" id="WP_188749048.1">
    <property type="nucleotide sequence ID" value="NZ_BMIK01000003.1"/>
</dbReference>
<name>A0ABQ1LF11_9SPHI</name>
<keyword evidence="1" id="KW-0472">Membrane</keyword>
<dbReference type="InterPro" id="IPR006860">
    <property type="entry name" value="FecR"/>
</dbReference>
<dbReference type="InterPro" id="IPR032508">
    <property type="entry name" value="FecR_C"/>
</dbReference>
<dbReference type="InterPro" id="IPR012373">
    <property type="entry name" value="Ferrdict_sens_TM"/>
</dbReference>
<keyword evidence="5" id="KW-1185">Reference proteome</keyword>
<accession>A0ABQ1LF11</accession>
<dbReference type="EMBL" id="BMIK01000003">
    <property type="protein sequence ID" value="GGC23723.1"/>
    <property type="molecule type" value="Genomic_DNA"/>
</dbReference>
<evidence type="ECO:0000259" key="2">
    <source>
        <dbReference type="Pfam" id="PF04773"/>
    </source>
</evidence>
<dbReference type="PIRSF" id="PIRSF018266">
    <property type="entry name" value="FecR"/>
    <property type="match status" value="1"/>
</dbReference>
<dbReference type="Pfam" id="PF04773">
    <property type="entry name" value="FecR"/>
    <property type="match status" value="1"/>
</dbReference>
<feature type="domain" description="Protein FecR C-terminal" evidence="3">
    <location>
        <begin position="259"/>
        <end position="327"/>
    </location>
</feature>
<dbReference type="Pfam" id="PF16344">
    <property type="entry name" value="FecR_C"/>
    <property type="match status" value="1"/>
</dbReference>
<keyword evidence="1" id="KW-0812">Transmembrane</keyword>
<dbReference type="PANTHER" id="PTHR30273:SF2">
    <property type="entry name" value="PROTEIN FECR"/>
    <property type="match status" value="1"/>
</dbReference>
<reference evidence="5" key="1">
    <citation type="journal article" date="2019" name="Int. J. Syst. Evol. Microbiol.">
        <title>The Global Catalogue of Microorganisms (GCM) 10K type strain sequencing project: providing services to taxonomists for standard genome sequencing and annotation.</title>
        <authorList>
            <consortium name="The Broad Institute Genomics Platform"/>
            <consortium name="The Broad Institute Genome Sequencing Center for Infectious Disease"/>
            <person name="Wu L."/>
            <person name="Ma J."/>
        </authorList>
    </citation>
    <scope>NUCLEOTIDE SEQUENCE [LARGE SCALE GENOMIC DNA]</scope>
    <source>
        <strain evidence="5">CGMCC 1.15342</strain>
    </source>
</reference>
<protein>
    <submittedName>
        <fullName evidence="4">Iron dicitrate transporter FecR</fullName>
    </submittedName>
</protein>
<proteinExistence type="predicted"/>
<feature type="domain" description="FecR protein" evidence="2">
    <location>
        <begin position="128"/>
        <end position="216"/>
    </location>
</feature>
<keyword evidence="1" id="KW-1133">Transmembrane helix</keyword>
<feature type="transmembrane region" description="Helical" evidence="1">
    <location>
        <begin position="84"/>
        <end position="103"/>
    </location>
</feature>
<gene>
    <name evidence="4" type="ORF">GCM10011386_14610</name>
</gene>
<dbReference type="Gene3D" id="3.55.50.30">
    <property type="match status" value="1"/>
</dbReference>
<comment type="caution">
    <text evidence="4">The sequence shown here is derived from an EMBL/GenBank/DDBJ whole genome shotgun (WGS) entry which is preliminary data.</text>
</comment>
<organism evidence="4 5">
    <name type="scientific">Parapedobacter defluvii</name>
    <dbReference type="NCBI Taxonomy" id="2045106"/>
    <lineage>
        <taxon>Bacteria</taxon>
        <taxon>Pseudomonadati</taxon>
        <taxon>Bacteroidota</taxon>
        <taxon>Sphingobacteriia</taxon>
        <taxon>Sphingobacteriales</taxon>
        <taxon>Sphingobacteriaceae</taxon>
        <taxon>Parapedobacter</taxon>
    </lineage>
</organism>
<dbReference type="Proteomes" id="UP000597338">
    <property type="component" value="Unassembled WGS sequence"/>
</dbReference>
<sequence length="336" mass="37897">MEKRKAFEQLIDKYVQGIPLSKEEQALLDSYFDAFDSRDAILDELPEARVEEIKERLEQTLSTTMMHPTHPPHEQKKAAWPKKYLGLVACLLLVSGFACYFMINRKILSVNNSGHKEIQYVGEVFASHDGIRQVLLPDGTLVSLNRNSELRLAAGFGQDNRHVSLEGEGYFDVAHDARQPFVINGRQMTIQVLGTTFIAKSAASEQSVGLLTGKVQVLHRSQQLTLEPGEFAIRGADSNSFSKERKDVASLLTWKPQTFELTNITMAELADFIAKRYDMKLEFTNNDLRRCRITHTLAGDETWEELLSVVSLVNQFTYQVKRNRIVITGGGCAETN</sequence>
<dbReference type="PANTHER" id="PTHR30273">
    <property type="entry name" value="PERIPLASMIC SIGNAL SENSOR AND SIGMA FACTOR ACTIVATOR FECR-RELATED"/>
    <property type="match status" value="1"/>
</dbReference>
<evidence type="ECO:0000313" key="5">
    <source>
        <dbReference type="Proteomes" id="UP000597338"/>
    </source>
</evidence>
<evidence type="ECO:0000259" key="3">
    <source>
        <dbReference type="Pfam" id="PF16344"/>
    </source>
</evidence>
<evidence type="ECO:0000256" key="1">
    <source>
        <dbReference type="SAM" id="Phobius"/>
    </source>
</evidence>